<evidence type="ECO:0000313" key="16">
    <source>
        <dbReference type="EMBL" id="SHM40650.1"/>
    </source>
</evidence>
<dbReference type="PIRSF" id="PIRSF004638">
    <property type="entry name" value="UCP004638"/>
    <property type="match status" value="1"/>
</dbReference>
<sequence length="143" mass="15615">MTFYEFLPWLTGLHVAAVLVFAGGLVGETIILAALPQNQSLSQEQQNLAAFVHRLDRRLTAPALLLVWILGITLAVTMGWFSETWLQVKLVFVLILSALHGMQSGLLRRLANGSGQVRGQALRLTIILAAFVLVAILAVVKPF</sequence>
<evidence type="ECO:0000256" key="5">
    <source>
        <dbReference type="ARBA" id="ARBA00022475"/>
    </source>
</evidence>
<feature type="transmembrane region" description="Helical" evidence="15">
    <location>
        <begin position="12"/>
        <end position="35"/>
    </location>
</feature>
<dbReference type="Proteomes" id="UP000186002">
    <property type="component" value="Unassembled WGS sequence"/>
</dbReference>
<name>A0A1M7IIW5_9HYPH</name>
<evidence type="ECO:0000256" key="7">
    <source>
        <dbReference type="ARBA" id="ARBA00022692"/>
    </source>
</evidence>
<dbReference type="PANTHER" id="PTHR40255">
    <property type="entry name" value="UPF0093 MEMBRANE PROTEIN SLR1790"/>
    <property type="match status" value="1"/>
</dbReference>
<comment type="function">
    <text evidence="14">Catalyzes the oxidation of protoporphyrinogen IX to protoporphyrin IX.</text>
</comment>
<dbReference type="STRING" id="735517.SAMN05444272_2547"/>
<evidence type="ECO:0000256" key="4">
    <source>
        <dbReference type="ARBA" id="ARBA00017504"/>
    </source>
</evidence>
<keyword evidence="7 15" id="KW-0812">Transmembrane</keyword>
<proteinExistence type="inferred from homology"/>
<evidence type="ECO:0000256" key="14">
    <source>
        <dbReference type="PIRNR" id="PIRNR004638"/>
    </source>
</evidence>
<dbReference type="EC" id="1.3.99.-" evidence="14"/>
<evidence type="ECO:0000256" key="10">
    <source>
        <dbReference type="ARBA" id="ARBA00023002"/>
    </source>
</evidence>
<evidence type="ECO:0000256" key="12">
    <source>
        <dbReference type="ARBA" id="ARBA00023136"/>
    </source>
</evidence>
<feature type="transmembrane region" description="Helical" evidence="15">
    <location>
        <begin position="63"/>
        <end position="82"/>
    </location>
</feature>
<keyword evidence="17" id="KW-1185">Reference proteome</keyword>
<evidence type="ECO:0000256" key="8">
    <source>
        <dbReference type="ARBA" id="ARBA00022723"/>
    </source>
</evidence>
<organism evidence="16 17">
    <name type="scientific">Roseibium suaedae</name>
    <dbReference type="NCBI Taxonomy" id="735517"/>
    <lineage>
        <taxon>Bacteria</taxon>
        <taxon>Pseudomonadati</taxon>
        <taxon>Pseudomonadota</taxon>
        <taxon>Alphaproteobacteria</taxon>
        <taxon>Hyphomicrobiales</taxon>
        <taxon>Stappiaceae</taxon>
        <taxon>Roseibium</taxon>
    </lineage>
</organism>
<evidence type="ECO:0000256" key="13">
    <source>
        <dbReference type="ARBA" id="ARBA00048390"/>
    </source>
</evidence>
<dbReference type="Pfam" id="PF03653">
    <property type="entry name" value="UPF0093"/>
    <property type="match status" value="1"/>
</dbReference>
<evidence type="ECO:0000256" key="9">
    <source>
        <dbReference type="ARBA" id="ARBA00022989"/>
    </source>
</evidence>
<keyword evidence="10" id="KW-0560">Oxidoreductase</keyword>
<keyword evidence="8 14" id="KW-0479">Metal-binding</keyword>
<dbReference type="EMBL" id="FRBW01000002">
    <property type="protein sequence ID" value="SHM40650.1"/>
    <property type="molecule type" value="Genomic_DNA"/>
</dbReference>
<protein>
    <recommendedName>
        <fullName evidence="4 14">Protoporphyrinogen IX oxidase</fullName>
        <ecNumber evidence="14">1.3.99.-</ecNumber>
    </recommendedName>
</protein>
<dbReference type="GO" id="GO:0070818">
    <property type="term" value="F:protoporphyrinogen oxidase activity"/>
    <property type="evidence" value="ECO:0007669"/>
    <property type="project" value="UniProtKB-UniRule"/>
</dbReference>
<evidence type="ECO:0000256" key="3">
    <source>
        <dbReference type="ARBA" id="ARBA00006501"/>
    </source>
</evidence>
<comment type="cofactor">
    <cofactor evidence="14">
        <name>heme b</name>
        <dbReference type="ChEBI" id="CHEBI:60344"/>
    </cofactor>
    <text evidence="14">Binds 1 heme b (iron(II)-protoporphyrin IX) group per subunit.</text>
</comment>
<keyword evidence="12 14" id="KW-0472">Membrane</keyword>
<keyword evidence="6 14" id="KW-0349">Heme</keyword>
<evidence type="ECO:0000256" key="1">
    <source>
        <dbReference type="ARBA" id="ARBA00004651"/>
    </source>
</evidence>
<comment type="pathway">
    <text evidence="2 14">Porphyrin-containing compound metabolism; protoporphyrin-IX biosynthesis; protoporphyrin-IX from protoporphyrinogen-IX: step 1/1.</text>
</comment>
<reference evidence="16 17" key="1">
    <citation type="submission" date="2016-11" db="EMBL/GenBank/DDBJ databases">
        <authorList>
            <person name="Jaros S."/>
            <person name="Januszkiewicz K."/>
            <person name="Wedrychowicz H."/>
        </authorList>
    </citation>
    <scope>NUCLEOTIDE SEQUENCE [LARGE SCALE GENOMIC DNA]</scope>
    <source>
        <strain evidence="16 17">DSM 22153</strain>
    </source>
</reference>
<dbReference type="RefSeq" id="WP_073013543.1">
    <property type="nucleotide sequence ID" value="NZ_FRBW01000002.1"/>
</dbReference>
<evidence type="ECO:0000313" key="17">
    <source>
        <dbReference type="Proteomes" id="UP000186002"/>
    </source>
</evidence>
<keyword evidence="11 14" id="KW-0408">Iron</keyword>
<comment type="subcellular location">
    <subcellularLocation>
        <location evidence="1">Cell membrane</location>
        <topology evidence="1">Multi-pass membrane protein</topology>
    </subcellularLocation>
</comment>
<evidence type="ECO:0000256" key="6">
    <source>
        <dbReference type="ARBA" id="ARBA00022617"/>
    </source>
</evidence>
<dbReference type="AlphaFoldDB" id="A0A1M7IIW5"/>
<evidence type="ECO:0000256" key="11">
    <source>
        <dbReference type="ARBA" id="ARBA00023004"/>
    </source>
</evidence>
<keyword evidence="9 15" id="KW-1133">Transmembrane helix</keyword>
<dbReference type="PANTHER" id="PTHR40255:SF1">
    <property type="entry name" value="PROTOPORPHYRINOGEN IX OXIDASE"/>
    <property type="match status" value="1"/>
</dbReference>
<feature type="transmembrane region" description="Helical" evidence="15">
    <location>
        <begin position="121"/>
        <end position="140"/>
    </location>
</feature>
<dbReference type="UniPathway" id="UPA00251">
    <property type="reaction ID" value="UER00324"/>
</dbReference>
<evidence type="ECO:0000256" key="2">
    <source>
        <dbReference type="ARBA" id="ARBA00005073"/>
    </source>
</evidence>
<dbReference type="GO" id="GO:0006782">
    <property type="term" value="P:protoporphyrinogen IX biosynthetic process"/>
    <property type="evidence" value="ECO:0007669"/>
    <property type="project" value="UniProtKB-UniRule"/>
</dbReference>
<dbReference type="OrthoDB" id="8367737at2"/>
<accession>A0A1M7IIW5</accession>
<feature type="transmembrane region" description="Helical" evidence="15">
    <location>
        <begin position="88"/>
        <end position="109"/>
    </location>
</feature>
<keyword evidence="5 14" id="KW-1003">Cell membrane</keyword>
<comment type="similarity">
    <text evidence="3 14">Belongs to the HemJ family.</text>
</comment>
<dbReference type="GO" id="GO:0046872">
    <property type="term" value="F:metal ion binding"/>
    <property type="evidence" value="ECO:0007669"/>
    <property type="project" value="UniProtKB-UniRule"/>
</dbReference>
<evidence type="ECO:0000256" key="15">
    <source>
        <dbReference type="SAM" id="Phobius"/>
    </source>
</evidence>
<dbReference type="GO" id="GO:0005886">
    <property type="term" value="C:plasma membrane"/>
    <property type="evidence" value="ECO:0007669"/>
    <property type="project" value="UniProtKB-SubCell"/>
</dbReference>
<gene>
    <name evidence="16" type="ORF">SAMN05444272_2547</name>
</gene>
<comment type="catalytic activity">
    <reaction evidence="13 14">
        <text>protoporphyrinogen IX + 3 A = protoporphyrin IX + 3 AH2</text>
        <dbReference type="Rhea" id="RHEA:62000"/>
        <dbReference type="ChEBI" id="CHEBI:13193"/>
        <dbReference type="ChEBI" id="CHEBI:17499"/>
        <dbReference type="ChEBI" id="CHEBI:57306"/>
        <dbReference type="ChEBI" id="CHEBI:57307"/>
    </reaction>
</comment>
<dbReference type="InterPro" id="IPR005265">
    <property type="entry name" value="HemJ-like"/>
</dbReference>